<name>A0A645J6S4_9ZZZZ</name>
<evidence type="ECO:0000259" key="1">
    <source>
        <dbReference type="PROSITE" id="PS51202"/>
    </source>
</evidence>
<dbReference type="GO" id="GO:0006813">
    <property type="term" value="P:potassium ion transport"/>
    <property type="evidence" value="ECO:0007669"/>
    <property type="project" value="InterPro"/>
</dbReference>
<sequence length="81" mass="9041">MLNIPLKKLKLPKDVIVATIVRKNQIVIPHGDDVICKDDRVIIIIKNRKIEDLDELVGGFIGGIQSELQNGIKKLGDIINM</sequence>
<evidence type="ECO:0000313" key="2">
    <source>
        <dbReference type="EMBL" id="MPN59146.1"/>
    </source>
</evidence>
<dbReference type="InterPro" id="IPR006037">
    <property type="entry name" value="RCK_C"/>
</dbReference>
<dbReference type="EMBL" id="VSSQ01132818">
    <property type="protein sequence ID" value="MPN59146.1"/>
    <property type="molecule type" value="Genomic_DNA"/>
</dbReference>
<dbReference type="GO" id="GO:0008324">
    <property type="term" value="F:monoatomic cation transmembrane transporter activity"/>
    <property type="evidence" value="ECO:0007669"/>
    <property type="project" value="InterPro"/>
</dbReference>
<comment type="caution">
    <text evidence="2">The sequence shown here is derived from an EMBL/GenBank/DDBJ whole genome shotgun (WGS) entry which is preliminary data.</text>
</comment>
<dbReference type="AlphaFoldDB" id="A0A645J6S4"/>
<proteinExistence type="predicted"/>
<dbReference type="InterPro" id="IPR036721">
    <property type="entry name" value="RCK_C_sf"/>
</dbReference>
<feature type="domain" description="RCK C-terminal" evidence="1">
    <location>
        <begin position="1"/>
        <end position="59"/>
    </location>
</feature>
<reference evidence="2" key="1">
    <citation type="submission" date="2019-08" db="EMBL/GenBank/DDBJ databases">
        <authorList>
            <person name="Kucharzyk K."/>
            <person name="Murdoch R.W."/>
            <person name="Higgins S."/>
            <person name="Loffler F."/>
        </authorList>
    </citation>
    <scope>NUCLEOTIDE SEQUENCE</scope>
</reference>
<dbReference type="PROSITE" id="PS51202">
    <property type="entry name" value="RCK_C"/>
    <property type="match status" value="1"/>
</dbReference>
<protein>
    <recommendedName>
        <fullName evidence="1">RCK C-terminal domain-containing protein</fullName>
    </recommendedName>
</protein>
<dbReference type="SUPFAM" id="SSF116726">
    <property type="entry name" value="TrkA C-terminal domain-like"/>
    <property type="match status" value="1"/>
</dbReference>
<dbReference type="Gene3D" id="3.30.70.1450">
    <property type="entry name" value="Regulator of K+ conductance, C-terminal domain"/>
    <property type="match status" value="1"/>
</dbReference>
<dbReference type="Pfam" id="PF02080">
    <property type="entry name" value="TrkA_C"/>
    <property type="match status" value="1"/>
</dbReference>
<accession>A0A645J6S4</accession>
<organism evidence="2">
    <name type="scientific">bioreactor metagenome</name>
    <dbReference type="NCBI Taxonomy" id="1076179"/>
    <lineage>
        <taxon>unclassified sequences</taxon>
        <taxon>metagenomes</taxon>
        <taxon>ecological metagenomes</taxon>
    </lineage>
</organism>
<gene>
    <name evidence="2" type="ORF">SDC9_206866</name>
</gene>